<comment type="caution">
    <text evidence="1">The sequence shown here is derived from an EMBL/GenBank/DDBJ whole genome shotgun (WGS) entry which is preliminary data.</text>
</comment>
<evidence type="ECO:0000313" key="2">
    <source>
        <dbReference type="Proteomes" id="UP001165960"/>
    </source>
</evidence>
<gene>
    <name evidence="1" type="ORF">DSO57_1028781</name>
</gene>
<keyword evidence="2" id="KW-1185">Reference proteome</keyword>
<reference evidence="1" key="1">
    <citation type="submission" date="2022-04" db="EMBL/GenBank/DDBJ databases">
        <title>Genome of the entomopathogenic fungus Entomophthora muscae.</title>
        <authorList>
            <person name="Elya C."/>
            <person name="Lovett B.R."/>
            <person name="Lee E."/>
            <person name="Macias A.M."/>
            <person name="Hajek A.E."/>
            <person name="De Bivort B.L."/>
            <person name="Kasson M.T."/>
            <person name="De Fine Licht H.H."/>
            <person name="Stajich J.E."/>
        </authorList>
    </citation>
    <scope>NUCLEOTIDE SEQUENCE</scope>
    <source>
        <strain evidence="1">Berkeley</strain>
    </source>
</reference>
<protein>
    <submittedName>
        <fullName evidence="1">Uncharacterized protein</fullName>
    </submittedName>
</protein>
<proteinExistence type="predicted"/>
<dbReference type="Proteomes" id="UP001165960">
    <property type="component" value="Unassembled WGS sequence"/>
</dbReference>
<sequence length="130" mass="14656">MPAKNDLPQRHQALNATGAAVNFLQRNVLVMDSTFFSNAAENGRMCAMYQIFEYMKTFRACAFAFASRSNLLYCHFPILSTRSEIRDCSIASWAMSHDLNYMPRCLNGRFGSMEVIPSGGGNQHLILFMV</sequence>
<dbReference type="EMBL" id="QTSX02003025">
    <property type="protein sequence ID" value="KAJ9072314.1"/>
    <property type="molecule type" value="Genomic_DNA"/>
</dbReference>
<organism evidence="1 2">
    <name type="scientific">Entomophthora muscae</name>
    <dbReference type="NCBI Taxonomy" id="34485"/>
    <lineage>
        <taxon>Eukaryota</taxon>
        <taxon>Fungi</taxon>
        <taxon>Fungi incertae sedis</taxon>
        <taxon>Zoopagomycota</taxon>
        <taxon>Entomophthoromycotina</taxon>
        <taxon>Entomophthoromycetes</taxon>
        <taxon>Entomophthorales</taxon>
        <taxon>Entomophthoraceae</taxon>
        <taxon>Entomophthora</taxon>
    </lineage>
</organism>
<evidence type="ECO:0000313" key="1">
    <source>
        <dbReference type="EMBL" id="KAJ9072314.1"/>
    </source>
</evidence>
<accession>A0ACC2TCK4</accession>
<name>A0ACC2TCK4_9FUNG</name>